<dbReference type="Proteomes" id="UP000663879">
    <property type="component" value="Unassembled WGS sequence"/>
</dbReference>
<evidence type="ECO:0000313" key="2">
    <source>
        <dbReference type="EMBL" id="CAF0771286.1"/>
    </source>
</evidence>
<evidence type="ECO:0000313" key="3">
    <source>
        <dbReference type="Proteomes" id="UP000663879"/>
    </source>
</evidence>
<dbReference type="EMBL" id="CAJNOC010000518">
    <property type="protein sequence ID" value="CAF0771286.1"/>
    <property type="molecule type" value="Genomic_DNA"/>
</dbReference>
<keyword evidence="3" id="KW-1185">Reference proteome</keyword>
<gene>
    <name evidence="2" type="ORF">OXX778_LOCUS4966</name>
</gene>
<comment type="caution">
    <text evidence="2">The sequence shown here is derived from an EMBL/GenBank/DDBJ whole genome shotgun (WGS) entry which is preliminary data.</text>
</comment>
<proteinExistence type="predicted"/>
<dbReference type="AlphaFoldDB" id="A0A813QUB8"/>
<protein>
    <submittedName>
        <fullName evidence="2">Uncharacterized protein</fullName>
    </submittedName>
</protein>
<name>A0A813QUB8_9BILA</name>
<evidence type="ECO:0000256" key="1">
    <source>
        <dbReference type="SAM" id="MobiDB-lite"/>
    </source>
</evidence>
<reference evidence="2" key="1">
    <citation type="submission" date="2021-02" db="EMBL/GenBank/DDBJ databases">
        <authorList>
            <person name="Nowell W R."/>
        </authorList>
    </citation>
    <scope>NUCLEOTIDE SEQUENCE</scope>
    <source>
        <strain evidence="2">Ploen Becks lab</strain>
    </source>
</reference>
<organism evidence="2 3">
    <name type="scientific">Brachionus calyciflorus</name>
    <dbReference type="NCBI Taxonomy" id="104777"/>
    <lineage>
        <taxon>Eukaryota</taxon>
        <taxon>Metazoa</taxon>
        <taxon>Spiralia</taxon>
        <taxon>Gnathifera</taxon>
        <taxon>Rotifera</taxon>
        <taxon>Eurotatoria</taxon>
        <taxon>Monogononta</taxon>
        <taxon>Pseudotrocha</taxon>
        <taxon>Ploima</taxon>
        <taxon>Brachionidae</taxon>
        <taxon>Brachionus</taxon>
    </lineage>
</organism>
<sequence length="144" mass="16538">MNNNLNEIVKHDTTDIRIPLKTQIIEKSTSSQRTNPRVKLEQINKPKNISDEKNSRSPSSKAIEPMDILHEIIGTVIEAKVKEYDKRLSGLETLNLNHKNQSIEISDSVKMKKTDLMYVVDSNSQNHKLTKDMLNMLVDRILKT</sequence>
<feature type="compositionally biased region" description="Basic and acidic residues" evidence="1">
    <location>
        <begin position="38"/>
        <end position="55"/>
    </location>
</feature>
<accession>A0A813QUB8</accession>
<feature type="region of interest" description="Disordered" evidence="1">
    <location>
        <begin position="27"/>
        <end position="63"/>
    </location>
</feature>